<sequence>MLKSVSYPMADPASAIMHGNCFSMGYRDNTSTTPAGMFVEKPKKKGFCLVKMMSLNHKKEAASHQHHNNNMPFMIHCHIGKEIKHICSNCSRGNDTQEAEDVERLSAMRPESHIPGTHTPPIRRRSKFATIGRLFKPWKWRKKKSEKFKQTSAALERKMSMRQSREELIKRGVLKEIFEKASIDFRPSMEGSVCPQEASLKQTVILPPKKPMTFPGEVQDMPPKPPLFHKQPPALPPKPFSRLHNHNTDSCQPIKLSCMPGSKLSPPLPPKKVMICVPPGGPDSSSQSNHMTLTTFTQKCHSGPPQVLPLHHTMPLGGHPVLQGHGHPLTHQLQYGTMPTSLHPPSRIIEELNKTLALTMQRLESSGLHSGQCGLLESRQVPTVVIDCEDDKENMPNESDYEDLPSMYKDEEEDDEDEDDEDEEEDDDDTLFTSSLARKVLRKDSLAIKLSNRPSKRELEEKNILPMQTDEERLESRQQIGTRLTRRLSQRPTAEELEQRNILKPRNEQEELEEKREIKRRLTRKLSQRPTVEELRQAKILIRFSDYVEVADAQDYDRRADKPWTRLTAADKAAIRKELNDYKSNEMEVHESSRHLTRFHRP</sequence>
<name>A0ABD1KDU6_9TELE</name>
<evidence type="ECO:0000313" key="14">
    <source>
        <dbReference type="EMBL" id="KAL2097268.1"/>
    </source>
</evidence>
<dbReference type="Gene3D" id="6.10.140.2130">
    <property type="match status" value="1"/>
</dbReference>
<evidence type="ECO:0000256" key="12">
    <source>
        <dbReference type="RuleBase" id="RU301113"/>
    </source>
</evidence>
<feature type="repeat" description="RPEL" evidence="11">
    <location>
        <begin position="153"/>
        <end position="178"/>
    </location>
</feature>
<keyword evidence="9" id="KW-0650">Protein phosphatase inhibitor</keyword>
<evidence type="ECO:0000256" key="9">
    <source>
        <dbReference type="ARBA" id="ARBA00023272"/>
    </source>
</evidence>
<comment type="caution">
    <text evidence="14">The sequence shown here is derived from an EMBL/GenBank/DDBJ whole genome shotgun (WGS) entry which is preliminary data.</text>
</comment>
<accession>A0ABD1KDU6</accession>
<dbReference type="EMBL" id="JBHFQA010000006">
    <property type="protein sequence ID" value="KAL2097268.1"/>
    <property type="molecule type" value="Genomic_DNA"/>
</dbReference>
<comment type="similarity">
    <text evidence="3 12">Belongs to the phosphatase and actin regulator family.</text>
</comment>
<dbReference type="Pfam" id="PF02755">
    <property type="entry name" value="RPEL"/>
    <property type="match status" value="4"/>
</dbReference>
<comment type="subunit">
    <text evidence="12">Binds PPP1CA and actin.</text>
</comment>
<proteinExistence type="inferred from homology"/>
<evidence type="ECO:0000313" key="15">
    <source>
        <dbReference type="Proteomes" id="UP001591681"/>
    </source>
</evidence>
<keyword evidence="5 12" id="KW-0677">Repeat</keyword>
<evidence type="ECO:0000256" key="3">
    <source>
        <dbReference type="ARBA" id="ARBA00009795"/>
    </source>
</evidence>
<feature type="compositionally biased region" description="Acidic residues" evidence="13">
    <location>
        <begin position="410"/>
        <end position="430"/>
    </location>
</feature>
<dbReference type="PANTHER" id="PTHR12751">
    <property type="entry name" value="PHOSPHATASE AND ACTIN REGULATOR PHACTR"/>
    <property type="match status" value="1"/>
</dbReference>
<evidence type="ECO:0000256" key="13">
    <source>
        <dbReference type="SAM" id="MobiDB-lite"/>
    </source>
</evidence>
<dbReference type="PANTHER" id="PTHR12751:SF6">
    <property type="entry name" value="PHOSPHATASE AND ACTIN REGULATOR 1"/>
    <property type="match status" value="1"/>
</dbReference>
<dbReference type="AlphaFoldDB" id="A0ABD1KDU6"/>
<keyword evidence="8" id="KW-0539">Nucleus</keyword>
<organism evidence="14 15">
    <name type="scientific">Coilia grayii</name>
    <name type="common">Gray's grenadier anchovy</name>
    <dbReference type="NCBI Taxonomy" id="363190"/>
    <lineage>
        <taxon>Eukaryota</taxon>
        <taxon>Metazoa</taxon>
        <taxon>Chordata</taxon>
        <taxon>Craniata</taxon>
        <taxon>Vertebrata</taxon>
        <taxon>Euteleostomi</taxon>
        <taxon>Actinopterygii</taxon>
        <taxon>Neopterygii</taxon>
        <taxon>Teleostei</taxon>
        <taxon>Clupei</taxon>
        <taxon>Clupeiformes</taxon>
        <taxon>Clupeoidei</taxon>
        <taxon>Engraulidae</taxon>
        <taxon>Coilinae</taxon>
        <taxon>Coilia</taxon>
    </lineage>
</organism>
<dbReference type="InterPro" id="IPR004018">
    <property type="entry name" value="RPEL_repeat"/>
</dbReference>
<evidence type="ECO:0000256" key="8">
    <source>
        <dbReference type="ARBA" id="ARBA00023242"/>
    </source>
</evidence>
<feature type="repeat" description="RPEL" evidence="11">
    <location>
        <begin position="444"/>
        <end position="469"/>
    </location>
</feature>
<protein>
    <recommendedName>
        <fullName evidence="12">Phosphatase and actin regulator</fullName>
    </recommendedName>
</protein>
<keyword evidence="4" id="KW-0963">Cytoplasm</keyword>
<dbReference type="Gene3D" id="6.10.140.1750">
    <property type="match status" value="1"/>
</dbReference>
<keyword evidence="7 12" id="KW-0009">Actin-binding</keyword>
<dbReference type="GO" id="GO:0004864">
    <property type="term" value="F:protein phosphatase inhibitor activity"/>
    <property type="evidence" value="ECO:0007669"/>
    <property type="project" value="UniProtKB-UniRule"/>
</dbReference>
<evidence type="ECO:0000256" key="5">
    <source>
        <dbReference type="ARBA" id="ARBA00022737"/>
    </source>
</evidence>
<dbReference type="SMART" id="SM00707">
    <property type="entry name" value="RPEL"/>
    <property type="match status" value="4"/>
</dbReference>
<evidence type="ECO:0000256" key="1">
    <source>
        <dbReference type="ARBA" id="ARBA00004123"/>
    </source>
</evidence>
<evidence type="ECO:0000256" key="10">
    <source>
        <dbReference type="ARBA" id="ARBA00034103"/>
    </source>
</evidence>
<feature type="compositionally biased region" description="Basic and acidic residues" evidence="13">
    <location>
        <begin position="493"/>
        <end position="517"/>
    </location>
</feature>
<evidence type="ECO:0000256" key="4">
    <source>
        <dbReference type="ARBA" id="ARBA00022490"/>
    </source>
</evidence>
<dbReference type="GO" id="GO:0005737">
    <property type="term" value="C:cytoplasm"/>
    <property type="evidence" value="ECO:0007669"/>
    <property type="project" value="UniProtKB-SubCell"/>
</dbReference>
<feature type="repeat" description="RPEL" evidence="11">
    <location>
        <begin position="482"/>
        <end position="507"/>
    </location>
</feature>
<evidence type="ECO:0000256" key="11">
    <source>
        <dbReference type="PROSITE-ProRule" id="PRU00401"/>
    </source>
</evidence>
<dbReference type="GO" id="GO:0045202">
    <property type="term" value="C:synapse"/>
    <property type="evidence" value="ECO:0007669"/>
    <property type="project" value="UniProtKB-SubCell"/>
</dbReference>
<keyword evidence="6" id="KW-0770">Synapse</keyword>
<keyword evidence="15" id="KW-1185">Reference proteome</keyword>
<dbReference type="GO" id="GO:0003779">
    <property type="term" value="F:actin binding"/>
    <property type="evidence" value="ECO:0007669"/>
    <property type="project" value="UniProtKB-KW"/>
</dbReference>
<gene>
    <name evidence="14" type="ORF">ACEWY4_006475</name>
</gene>
<evidence type="ECO:0000256" key="2">
    <source>
        <dbReference type="ARBA" id="ARBA00004496"/>
    </source>
</evidence>
<feature type="region of interest" description="Disordered" evidence="13">
    <location>
        <begin position="489"/>
        <end position="517"/>
    </location>
</feature>
<feature type="region of interest" description="Disordered" evidence="13">
    <location>
        <begin position="387"/>
        <end position="433"/>
    </location>
</feature>
<reference evidence="14 15" key="1">
    <citation type="submission" date="2024-09" db="EMBL/GenBank/DDBJ databases">
        <title>A chromosome-level genome assembly of Gray's grenadier anchovy, Coilia grayii.</title>
        <authorList>
            <person name="Fu Z."/>
        </authorList>
    </citation>
    <scope>NUCLEOTIDE SEQUENCE [LARGE SCALE GENOMIC DNA]</scope>
    <source>
        <strain evidence="14">G4</strain>
        <tissue evidence="14">Muscle</tissue>
    </source>
</reference>
<dbReference type="GO" id="GO:0005634">
    <property type="term" value="C:nucleus"/>
    <property type="evidence" value="ECO:0007669"/>
    <property type="project" value="UniProtKB-SubCell"/>
</dbReference>
<evidence type="ECO:0000256" key="6">
    <source>
        <dbReference type="ARBA" id="ARBA00023018"/>
    </source>
</evidence>
<dbReference type="Proteomes" id="UP001591681">
    <property type="component" value="Unassembled WGS sequence"/>
</dbReference>
<evidence type="ECO:0000256" key="7">
    <source>
        <dbReference type="ARBA" id="ARBA00023203"/>
    </source>
</evidence>
<dbReference type="PROSITE" id="PS51073">
    <property type="entry name" value="RPEL"/>
    <property type="match status" value="3"/>
</dbReference>
<comment type="subcellular location">
    <subcellularLocation>
        <location evidence="2">Cytoplasm</location>
    </subcellularLocation>
    <subcellularLocation>
        <location evidence="1">Nucleus</location>
    </subcellularLocation>
    <subcellularLocation>
        <location evidence="10">Synapse</location>
    </subcellularLocation>
</comment>